<organism evidence="1 2">
    <name type="scientific">Colocasia esculenta</name>
    <name type="common">Wild taro</name>
    <name type="synonym">Arum esculentum</name>
    <dbReference type="NCBI Taxonomy" id="4460"/>
    <lineage>
        <taxon>Eukaryota</taxon>
        <taxon>Viridiplantae</taxon>
        <taxon>Streptophyta</taxon>
        <taxon>Embryophyta</taxon>
        <taxon>Tracheophyta</taxon>
        <taxon>Spermatophyta</taxon>
        <taxon>Magnoliopsida</taxon>
        <taxon>Liliopsida</taxon>
        <taxon>Araceae</taxon>
        <taxon>Aroideae</taxon>
        <taxon>Colocasieae</taxon>
        <taxon>Colocasia</taxon>
    </lineage>
</organism>
<gene>
    <name evidence="1" type="ORF">Taro_019045</name>
</gene>
<name>A0A843UK52_COLES</name>
<dbReference type="EMBL" id="NMUH01000907">
    <property type="protein sequence ID" value="MQL86512.1"/>
    <property type="molecule type" value="Genomic_DNA"/>
</dbReference>
<proteinExistence type="predicted"/>
<reference evidence="1" key="1">
    <citation type="submission" date="2017-07" db="EMBL/GenBank/DDBJ databases">
        <title>Taro Niue Genome Assembly and Annotation.</title>
        <authorList>
            <person name="Atibalentja N."/>
            <person name="Keating K."/>
            <person name="Fields C.J."/>
        </authorList>
    </citation>
    <scope>NUCLEOTIDE SEQUENCE</scope>
    <source>
        <strain evidence="1">Niue_2</strain>
        <tissue evidence="1">Leaf</tissue>
    </source>
</reference>
<dbReference type="Proteomes" id="UP000652761">
    <property type="component" value="Unassembled WGS sequence"/>
</dbReference>
<sequence length="160" mass="17830">MAALMAADYWLAAITLDVDPSWRPHPWTPACGWRPDPWTSIGNDPQKTTELFSFGRPKEEKLKSHHHPQLNSVNRRVNVVNQRSLHRQRESGGVRKHPRDPVTERKRTVYSADGTLCDCRGDSVCCSHWADGVGGRRHDDSACCSGGGGTIRASCLPRFA</sequence>
<dbReference type="AlphaFoldDB" id="A0A843UK52"/>
<comment type="caution">
    <text evidence="1">The sequence shown here is derived from an EMBL/GenBank/DDBJ whole genome shotgun (WGS) entry which is preliminary data.</text>
</comment>
<protein>
    <submittedName>
        <fullName evidence="1">Uncharacterized protein</fullName>
    </submittedName>
</protein>
<accession>A0A843UK52</accession>
<keyword evidence="2" id="KW-1185">Reference proteome</keyword>
<evidence type="ECO:0000313" key="1">
    <source>
        <dbReference type="EMBL" id="MQL86512.1"/>
    </source>
</evidence>
<evidence type="ECO:0000313" key="2">
    <source>
        <dbReference type="Proteomes" id="UP000652761"/>
    </source>
</evidence>